<dbReference type="HOGENOM" id="CLU_2839801_0_0_11"/>
<protein>
    <submittedName>
        <fullName evidence="1">Uncharacterized protein</fullName>
    </submittedName>
</protein>
<dbReference type="Proteomes" id="UP000016481">
    <property type="component" value="Unassembled WGS sequence"/>
</dbReference>
<gene>
    <name evidence="1" type="ORF">HMPREF1978_00694</name>
</gene>
<organism evidence="1 2">
    <name type="scientific">Actinomyces graevenitzii F0530</name>
    <dbReference type="NCBI Taxonomy" id="1321817"/>
    <lineage>
        <taxon>Bacteria</taxon>
        <taxon>Bacillati</taxon>
        <taxon>Actinomycetota</taxon>
        <taxon>Actinomycetes</taxon>
        <taxon>Actinomycetales</taxon>
        <taxon>Actinomycetaceae</taxon>
        <taxon>Actinomyces</taxon>
    </lineage>
</organism>
<comment type="caution">
    <text evidence="1">The sequence shown here is derived from an EMBL/GenBank/DDBJ whole genome shotgun (WGS) entry which is preliminary data.</text>
</comment>
<evidence type="ECO:0000313" key="2">
    <source>
        <dbReference type="Proteomes" id="UP000016481"/>
    </source>
</evidence>
<dbReference type="PATRIC" id="fig|1321817.3.peg.607"/>
<dbReference type="AlphaFoldDB" id="U1Q3G7"/>
<accession>U1Q3G7</accession>
<proteinExistence type="predicted"/>
<sequence length="65" mass="6513">MPEPIFCLRRLVSAGLGGDGAQFGALAATAPGGFAFCLRRVLVWPAVLATAPGGFKCAHAAQGLG</sequence>
<name>U1Q3G7_9ACTO</name>
<dbReference type="EMBL" id="AWSC01000023">
    <property type="protein sequence ID" value="ERH17101.1"/>
    <property type="molecule type" value="Genomic_DNA"/>
</dbReference>
<evidence type="ECO:0000313" key="1">
    <source>
        <dbReference type="EMBL" id="ERH17101.1"/>
    </source>
</evidence>
<reference evidence="1 2" key="1">
    <citation type="submission" date="2013-08" db="EMBL/GenBank/DDBJ databases">
        <authorList>
            <person name="Weinstock G."/>
            <person name="Sodergren E."/>
            <person name="Wylie T."/>
            <person name="Fulton L."/>
            <person name="Fulton R."/>
            <person name="Fronick C."/>
            <person name="O'Laughlin M."/>
            <person name="Godfrey J."/>
            <person name="Miner T."/>
            <person name="Herter B."/>
            <person name="Appelbaum E."/>
            <person name="Cordes M."/>
            <person name="Lek S."/>
            <person name="Wollam A."/>
            <person name="Pepin K.H."/>
            <person name="Palsikar V.B."/>
            <person name="Mitreva M."/>
            <person name="Wilson R.K."/>
        </authorList>
    </citation>
    <scope>NUCLEOTIDE SEQUENCE [LARGE SCALE GENOMIC DNA]</scope>
    <source>
        <strain evidence="1 2">F0530</strain>
    </source>
</reference>